<keyword evidence="1" id="KW-0472">Membrane</keyword>
<keyword evidence="1" id="KW-1133">Transmembrane helix</keyword>
<proteinExistence type="predicted"/>
<accession>A0ABP4SUX6</accession>
<gene>
    <name evidence="2" type="ORF">GCM10009745_19000</name>
</gene>
<sequence length="199" mass="21329">MPKLTDDQLGDLLRETFADHATDSLPAATKRRHLAPILIAAAAVLAVLGGVVYGVQRTDEQPPVATSTPSTVHLSDTAVWAMAIRRIAQEHEPAGGWKAVRLYQPGPRHSTLQPDTSTGRAHTENAQVIVPVAAQRQQIAQFLDDLPSVQWAEGNPSVCPKDIAQIIVLPIVQDGSGRLVKVSITYGCTTSDSYSVKVV</sequence>
<name>A0ABP4SUX6_9ACTN</name>
<organism evidence="2 3">
    <name type="scientific">Kribbella yunnanensis</name>
    <dbReference type="NCBI Taxonomy" id="190194"/>
    <lineage>
        <taxon>Bacteria</taxon>
        <taxon>Bacillati</taxon>
        <taxon>Actinomycetota</taxon>
        <taxon>Actinomycetes</taxon>
        <taxon>Propionibacteriales</taxon>
        <taxon>Kribbellaceae</taxon>
        <taxon>Kribbella</taxon>
    </lineage>
</organism>
<reference evidence="3" key="1">
    <citation type="journal article" date="2019" name="Int. J. Syst. Evol. Microbiol.">
        <title>The Global Catalogue of Microorganisms (GCM) 10K type strain sequencing project: providing services to taxonomists for standard genome sequencing and annotation.</title>
        <authorList>
            <consortium name="The Broad Institute Genomics Platform"/>
            <consortium name="The Broad Institute Genome Sequencing Center for Infectious Disease"/>
            <person name="Wu L."/>
            <person name="Ma J."/>
        </authorList>
    </citation>
    <scope>NUCLEOTIDE SEQUENCE [LARGE SCALE GENOMIC DNA]</scope>
    <source>
        <strain evidence="3">JCM 14307</strain>
    </source>
</reference>
<evidence type="ECO:0000313" key="3">
    <source>
        <dbReference type="Proteomes" id="UP001500280"/>
    </source>
</evidence>
<dbReference type="EMBL" id="BAAANF010000005">
    <property type="protein sequence ID" value="GAA1675982.1"/>
    <property type="molecule type" value="Genomic_DNA"/>
</dbReference>
<evidence type="ECO:0000313" key="2">
    <source>
        <dbReference type="EMBL" id="GAA1675982.1"/>
    </source>
</evidence>
<evidence type="ECO:0000256" key="1">
    <source>
        <dbReference type="SAM" id="Phobius"/>
    </source>
</evidence>
<comment type="caution">
    <text evidence="2">The sequence shown here is derived from an EMBL/GenBank/DDBJ whole genome shotgun (WGS) entry which is preliminary data.</text>
</comment>
<dbReference type="RefSeq" id="WP_344148265.1">
    <property type="nucleotide sequence ID" value="NZ_BAAANF010000005.1"/>
</dbReference>
<keyword evidence="1" id="KW-0812">Transmembrane</keyword>
<feature type="transmembrane region" description="Helical" evidence="1">
    <location>
        <begin position="34"/>
        <end position="55"/>
    </location>
</feature>
<dbReference type="Proteomes" id="UP001500280">
    <property type="component" value="Unassembled WGS sequence"/>
</dbReference>
<protein>
    <submittedName>
        <fullName evidence="2">Uncharacterized protein</fullName>
    </submittedName>
</protein>
<keyword evidence="3" id="KW-1185">Reference proteome</keyword>